<comment type="caution">
    <text evidence="1">The sequence shown here is derived from an EMBL/GenBank/DDBJ whole genome shotgun (WGS) entry which is preliminary data.</text>
</comment>
<dbReference type="EMBL" id="JYDH01000149">
    <property type="protein sequence ID" value="KRY30130.1"/>
    <property type="molecule type" value="Genomic_DNA"/>
</dbReference>
<name>A0A0V1AZA8_TRISP</name>
<dbReference type="AlphaFoldDB" id="A0A0V1AZA8"/>
<sequence length="78" mass="9031">MIRITLERKALNANARPTENEFQNFEFHFKSLLQKEFNAKRSTQSVMSSFMPNRTLLPDSDVYLVSCSISNPGIDIYE</sequence>
<evidence type="ECO:0000313" key="2">
    <source>
        <dbReference type="Proteomes" id="UP000054776"/>
    </source>
</evidence>
<dbReference type="InParanoid" id="A0A0V1AZA8"/>
<reference evidence="1 2" key="1">
    <citation type="submission" date="2015-01" db="EMBL/GenBank/DDBJ databases">
        <title>Evolution of Trichinella species and genotypes.</title>
        <authorList>
            <person name="Korhonen P.K."/>
            <person name="Edoardo P."/>
            <person name="Giuseppe L.R."/>
            <person name="Gasser R.B."/>
        </authorList>
    </citation>
    <scope>NUCLEOTIDE SEQUENCE [LARGE SCALE GENOMIC DNA]</scope>
    <source>
        <strain evidence="1">ISS3</strain>
    </source>
</reference>
<dbReference type="OrthoDB" id="5925908at2759"/>
<evidence type="ECO:0000313" key="1">
    <source>
        <dbReference type="EMBL" id="KRY30130.1"/>
    </source>
</evidence>
<gene>
    <name evidence="1" type="ORF">T01_7154</name>
</gene>
<proteinExistence type="predicted"/>
<dbReference type="Proteomes" id="UP000054776">
    <property type="component" value="Unassembled WGS sequence"/>
</dbReference>
<keyword evidence="2" id="KW-1185">Reference proteome</keyword>
<protein>
    <submittedName>
        <fullName evidence="1">Uncharacterized protein</fullName>
    </submittedName>
</protein>
<organism evidence="1 2">
    <name type="scientific">Trichinella spiralis</name>
    <name type="common">Trichina worm</name>
    <dbReference type="NCBI Taxonomy" id="6334"/>
    <lineage>
        <taxon>Eukaryota</taxon>
        <taxon>Metazoa</taxon>
        <taxon>Ecdysozoa</taxon>
        <taxon>Nematoda</taxon>
        <taxon>Enoplea</taxon>
        <taxon>Dorylaimia</taxon>
        <taxon>Trichinellida</taxon>
        <taxon>Trichinellidae</taxon>
        <taxon>Trichinella</taxon>
    </lineage>
</organism>
<accession>A0A0V1AZA8</accession>